<evidence type="ECO:0000313" key="2">
    <source>
        <dbReference type="EMBL" id="QKG84017.1"/>
    </source>
</evidence>
<dbReference type="EMBL" id="CP048104">
    <property type="protein sequence ID" value="QKG84017.1"/>
    <property type="molecule type" value="Genomic_DNA"/>
</dbReference>
<feature type="region of interest" description="Disordered" evidence="1">
    <location>
        <begin position="32"/>
        <end position="75"/>
    </location>
</feature>
<feature type="compositionally biased region" description="Low complexity" evidence="1">
    <location>
        <begin position="50"/>
        <end position="66"/>
    </location>
</feature>
<keyword evidence="3" id="KW-1185">Reference proteome</keyword>
<proteinExistence type="predicted"/>
<organism evidence="2 3">
    <name type="scientific">Kroppenstedtia pulmonis</name>
    <dbReference type="NCBI Taxonomy" id="1380685"/>
    <lineage>
        <taxon>Bacteria</taxon>
        <taxon>Bacillati</taxon>
        <taxon>Bacillota</taxon>
        <taxon>Bacilli</taxon>
        <taxon>Bacillales</taxon>
        <taxon>Thermoactinomycetaceae</taxon>
        <taxon>Kroppenstedtia</taxon>
    </lineage>
</organism>
<dbReference type="Proteomes" id="UP000503088">
    <property type="component" value="Chromosome"/>
</dbReference>
<protein>
    <submittedName>
        <fullName evidence="2">Uncharacterized protein</fullName>
    </submittedName>
</protein>
<dbReference type="AlphaFoldDB" id="A0A7D4CV57"/>
<evidence type="ECO:0000313" key="3">
    <source>
        <dbReference type="Proteomes" id="UP000503088"/>
    </source>
</evidence>
<gene>
    <name evidence="2" type="ORF">GXN76_05720</name>
</gene>
<reference evidence="2 3" key="1">
    <citation type="submission" date="2020-01" db="EMBL/GenBank/DDBJ databases">
        <authorList>
            <person name="Gulvik C.A."/>
            <person name="Batra D.G."/>
        </authorList>
    </citation>
    <scope>NUCLEOTIDE SEQUENCE [LARGE SCALE GENOMIC DNA]</scope>
    <source>
        <strain evidence="2 3">W9323</strain>
    </source>
</reference>
<dbReference type="KEGG" id="kpul:GXN76_05720"/>
<dbReference type="RefSeq" id="WP_173221304.1">
    <property type="nucleotide sequence ID" value="NZ_CP048104.1"/>
</dbReference>
<sequence length="75" mass="8944">MFSNRWPRFSLYTPLSMGIIHPEYLYMYHHLNEEDSDDTQEEALRPSPPSSDDNPPTNFRKIPSPRIRIRSRPEI</sequence>
<name>A0A7D4CV57_9BACL</name>
<accession>A0A7D4CV57</accession>
<evidence type="ECO:0000256" key="1">
    <source>
        <dbReference type="SAM" id="MobiDB-lite"/>
    </source>
</evidence>